<protein>
    <submittedName>
        <fullName evidence="2">Uncharacterized protein</fullName>
    </submittedName>
</protein>
<sequence>MPVQHSPPARQTGSQARAQAVLTSMPRDPLDGSPAVPQLSTHLDRGQTVEGRKRAKKIKFFFRSNGEEGKKHSVKEEGSDGIEGVPAPLGESQGTAGTNLAQSNKHSSQQYEPSLLAIMQKMTQSIANLQADSSSEASRPPAFKTPSTKASECFCQAESMIKVL</sequence>
<dbReference type="AlphaFoldDB" id="A0A9Q3H865"/>
<keyword evidence="3" id="KW-1185">Reference proteome</keyword>
<dbReference type="Proteomes" id="UP000765509">
    <property type="component" value="Unassembled WGS sequence"/>
</dbReference>
<feature type="compositionally biased region" description="Basic and acidic residues" evidence="1">
    <location>
        <begin position="42"/>
        <end position="52"/>
    </location>
</feature>
<evidence type="ECO:0000313" key="3">
    <source>
        <dbReference type="Proteomes" id="UP000765509"/>
    </source>
</evidence>
<comment type="caution">
    <text evidence="2">The sequence shown here is derived from an EMBL/GenBank/DDBJ whole genome shotgun (WGS) entry which is preliminary data.</text>
</comment>
<organism evidence="2 3">
    <name type="scientific">Austropuccinia psidii MF-1</name>
    <dbReference type="NCBI Taxonomy" id="1389203"/>
    <lineage>
        <taxon>Eukaryota</taxon>
        <taxon>Fungi</taxon>
        <taxon>Dikarya</taxon>
        <taxon>Basidiomycota</taxon>
        <taxon>Pucciniomycotina</taxon>
        <taxon>Pucciniomycetes</taxon>
        <taxon>Pucciniales</taxon>
        <taxon>Sphaerophragmiaceae</taxon>
        <taxon>Austropuccinia</taxon>
    </lineage>
</organism>
<reference evidence="2" key="1">
    <citation type="submission" date="2021-03" db="EMBL/GenBank/DDBJ databases">
        <title>Draft genome sequence of rust myrtle Austropuccinia psidii MF-1, a brazilian biotype.</title>
        <authorList>
            <person name="Quecine M.C."/>
            <person name="Pachon D.M.R."/>
            <person name="Bonatelli M.L."/>
            <person name="Correr F.H."/>
            <person name="Franceschini L.M."/>
            <person name="Leite T.F."/>
            <person name="Margarido G.R.A."/>
            <person name="Almeida C.A."/>
            <person name="Ferrarezi J.A."/>
            <person name="Labate C.A."/>
        </authorList>
    </citation>
    <scope>NUCLEOTIDE SEQUENCE</scope>
    <source>
        <strain evidence="2">MF-1</strain>
    </source>
</reference>
<feature type="compositionally biased region" description="Basic and acidic residues" evidence="1">
    <location>
        <begin position="65"/>
        <end position="78"/>
    </location>
</feature>
<accession>A0A9Q3H865</accession>
<dbReference type="EMBL" id="AVOT02013210">
    <property type="protein sequence ID" value="MBW0495638.1"/>
    <property type="molecule type" value="Genomic_DNA"/>
</dbReference>
<evidence type="ECO:0000256" key="1">
    <source>
        <dbReference type="SAM" id="MobiDB-lite"/>
    </source>
</evidence>
<feature type="compositionally biased region" description="Polar residues" evidence="1">
    <location>
        <begin position="121"/>
        <end position="137"/>
    </location>
</feature>
<gene>
    <name evidence="2" type="ORF">O181_035353</name>
</gene>
<proteinExistence type="predicted"/>
<feature type="region of interest" description="Disordered" evidence="1">
    <location>
        <begin position="1"/>
        <end position="149"/>
    </location>
</feature>
<feature type="compositionally biased region" description="Polar residues" evidence="1">
    <location>
        <begin position="92"/>
        <end position="112"/>
    </location>
</feature>
<name>A0A9Q3H865_9BASI</name>
<evidence type="ECO:0000313" key="2">
    <source>
        <dbReference type="EMBL" id="MBW0495638.1"/>
    </source>
</evidence>